<proteinExistence type="predicted"/>
<name>A0A089LR99_9BACL</name>
<accession>A0A089LR99</accession>
<dbReference type="InterPro" id="IPR012675">
    <property type="entry name" value="Beta-grasp_dom_sf"/>
</dbReference>
<dbReference type="KEGG" id="pste:PSTEL_10070"/>
<dbReference type="NCBIfam" id="TIGR01683">
    <property type="entry name" value="thiS"/>
    <property type="match status" value="1"/>
</dbReference>
<evidence type="ECO:0000313" key="2">
    <source>
        <dbReference type="Proteomes" id="UP000029507"/>
    </source>
</evidence>
<dbReference type="OrthoDB" id="9798559at2"/>
<evidence type="ECO:0000313" key="1">
    <source>
        <dbReference type="EMBL" id="AIQ63382.1"/>
    </source>
</evidence>
<dbReference type="Proteomes" id="UP000029507">
    <property type="component" value="Chromosome"/>
</dbReference>
<protein>
    <submittedName>
        <fullName evidence="1">Thiamine biosynthesis protein ThiS</fullName>
    </submittedName>
</protein>
<dbReference type="InterPro" id="IPR016155">
    <property type="entry name" value="Mopterin_synth/thiamin_S_b"/>
</dbReference>
<dbReference type="HOGENOM" id="CLU_174611_3_0_9"/>
<dbReference type="CDD" id="cd00565">
    <property type="entry name" value="Ubl_ThiS"/>
    <property type="match status" value="1"/>
</dbReference>
<organism evidence="1 2">
    <name type="scientific">Paenibacillus stellifer</name>
    <dbReference type="NCBI Taxonomy" id="169760"/>
    <lineage>
        <taxon>Bacteria</taxon>
        <taxon>Bacillati</taxon>
        <taxon>Bacillota</taxon>
        <taxon>Bacilli</taxon>
        <taxon>Bacillales</taxon>
        <taxon>Paenibacillaceae</taxon>
        <taxon>Paenibacillus</taxon>
    </lineage>
</organism>
<dbReference type="PANTHER" id="PTHR34472:SF1">
    <property type="entry name" value="SULFUR CARRIER PROTEIN THIS"/>
    <property type="match status" value="1"/>
</dbReference>
<dbReference type="STRING" id="169760.PSTEL_10070"/>
<dbReference type="EMBL" id="CP009286">
    <property type="protein sequence ID" value="AIQ63382.1"/>
    <property type="molecule type" value="Genomic_DNA"/>
</dbReference>
<dbReference type="AlphaFoldDB" id="A0A089LR99"/>
<dbReference type="InterPro" id="IPR003749">
    <property type="entry name" value="ThiS/MoaD-like"/>
</dbReference>
<dbReference type="SUPFAM" id="SSF54285">
    <property type="entry name" value="MoaD/ThiS"/>
    <property type="match status" value="1"/>
</dbReference>
<dbReference type="InterPro" id="IPR010035">
    <property type="entry name" value="Thi_S"/>
</dbReference>
<gene>
    <name evidence="1" type="ORF">PSTEL_10070</name>
</gene>
<dbReference type="Gene3D" id="3.10.20.30">
    <property type="match status" value="1"/>
</dbReference>
<dbReference type="Pfam" id="PF02597">
    <property type="entry name" value="ThiS"/>
    <property type="match status" value="1"/>
</dbReference>
<dbReference type="PANTHER" id="PTHR34472">
    <property type="entry name" value="SULFUR CARRIER PROTEIN THIS"/>
    <property type="match status" value="1"/>
</dbReference>
<sequence>MKVVINGEETLLPEECGTLAGLLRLPEWKDRRLVVELNGEIVSREEYDQLSLNNGDRIELVHFVGGG</sequence>
<keyword evidence="2" id="KW-1185">Reference proteome</keyword>
<reference evidence="1 2" key="1">
    <citation type="submission" date="2014-08" db="EMBL/GenBank/DDBJ databases">
        <title>Comparative genomics of the Paenibacillus odorifer group.</title>
        <authorList>
            <person name="den Bakker H.C."/>
            <person name="Tsai Y.-C."/>
            <person name="Martin N."/>
            <person name="Korlach J."/>
            <person name="Wiedmann M."/>
        </authorList>
    </citation>
    <scope>NUCLEOTIDE SEQUENCE [LARGE SCALE GENOMIC DNA]</scope>
    <source>
        <strain evidence="1 2">DSM 14472</strain>
    </source>
</reference>